<feature type="region of interest" description="Disordered" evidence="1">
    <location>
        <begin position="28"/>
        <end position="56"/>
    </location>
</feature>
<dbReference type="GO" id="GO:0006914">
    <property type="term" value="P:autophagy"/>
    <property type="evidence" value="ECO:0007669"/>
    <property type="project" value="InterPro"/>
</dbReference>
<dbReference type="EMBL" id="LK032226">
    <property type="protein sequence ID" value="CDY28755.1"/>
    <property type="molecule type" value="Genomic_DNA"/>
</dbReference>
<evidence type="ECO:0000256" key="1">
    <source>
        <dbReference type="SAM" id="MobiDB-lite"/>
    </source>
</evidence>
<dbReference type="PANTHER" id="PTHR13268:SF10">
    <property type="entry name" value="BCAS3 DOMAIN-CONTAINING PROTEIN"/>
    <property type="match status" value="1"/>
</dbReference>
<gene>
    <name evidence="3" type="primary">BnaA02g09470D</name>
    <name evidence="3" type="ORF">GSBRNA2T00041398001</name>
</gene>
<dbReference type="InterPro" id="IPR022175">
    <property type="entry name" value="BCAS3_dom"/>
</dbReference>
<evidence type="ECO:0000259" key="2">
    <source>
        <dbReference type="Pfam" id="PF12490"/>
    </source>
</evidence>
<sequence length="149" mass="16994">MTGIDSESGAETEGPVVRIRRWYMVQNRSRREMQDQQSDVYGGGGATSGSGSNVFPEIVRKESAEEEPWKANKKGKAPRVVDNNHQLYVSQTELRMYQPSHLPLWEWDNCRFVKLVLDVDEESNGEMEIEKIKGQTIEARTRGSHPVWG</sequence>
<dbReference type="AlphaFoldDB" id="A0A078GQD1"/>
<evidence type="ECO:0000313" key="3">
    <source>
        <dbReference type="EMBL" id="CDY28755.1"/>
    </source>
</evidence>
<reference evidence="3 4" key="1">
    <citation type="journal article" date="2014" name="Science">
        <title>Plant genetics. Early allopolyploid evolution in the post-Neolithic Brassica napus oilseed genome.</title>
        <authorList>
            <person name="Chalhoub B."/>
            <person name="Denoeud F."/>
            <person name="Liu S."/>
            <person name="Parkin I.A."/>
            <person name="Tang H."/>
            <person name="Wang X."/>
            <person name="Chiquet J."/>
            <person name="Belcram H."/>
            <person name="Tong C."/>
            <person name="Samans B."/>
            <person name="Correa M."/>
            <person name="Da Silva C."/>
            <person name="Just J."/>
            <person name="Falentin C."/>
            <person name="Koh C.S."/>
            <person name="Le Clainche I."/>
            <person name="Bernard M."/>
            <person name="Bento P."/>
            <person name="Noel B."/>
            <person name="Labadie K."/>
            <person name="Alberti A."/>
            <person name="Charles M."/>
            <person name="Arnaud D."/>
            <person name="Guo H."/>
            <person name="Daviaud C."/>
            <person name="Alamery S."/>
            <person name="Jabbari K."/>
            <person name="Zhao M."/>
            <person name="Edger P.P."/>
            <person name="Chelaifa H."/>
            <person name="Tack D."/>
            <person name="Lassalle G."/>
            <person name="Mestiri I."/>
            <person name="Schnel N."/>
            <person name="Le Paslier M.C."/>
            <person name="Fan G."/>
            <person name="Renault V."/>
            <person name="Bayer P.E."/>
            <person name="Golicz A.A."/>
            <person name="Manoli S."/>
            <person name="Lee T.H."/>
            <person name="Thi V.H."/>
            <person name="Chalabi S."/>
            <person name="Hu Q."/>
            <person name="Fan C."/>
            <person name="Tollenaere R."/>
            <person name="Lu Y."/>
            <person name="Battail C."/>
            <person name="Shen J."/>
            <person name="Sidebottom C.H."/>
            <person name="Wang X."/>
            <person name="Canaguier A."/>
            <person name="Chauveau A."/>
            <person name="Berard A."/>
            <person name="Deniot G."/>
            <person name="Guan M."/>
            <person name="Liu Z."/>
            <person name="Sun F."/>
            <person name="Lim Y.P."/>
            <person name="Lyons E."/>
            <person name="Town C.D."/>
            <person name="Bancroft I."/>
            <person name="Wang X."/>
            <person name="Meng J."/>
            <person name="Ma J."/>
            <person name="Pires J.C."/>
            <person name="King G.J."/>
            <person name="Brunel D."/>
            <person name="Delourme R."/>
            <person name="Renard M."/>
            <person name="Aury J.M."/>
            <person name="Adams K.L."/>
            <person name="Batley J."/>
            <person name="Snowdon R.J."/>
            <person name="Tost J."/>
            <person name="Edwards D."/>
            <person name="Zhou Y."/>
            <person name="Hua W."/>
            <person name="Sharpe A.G."/>
            <person name="Paterson A.H."/>
            <person name="Guan C."/>
            <person name="Wincker P."/>
        </authorList>
    </citation>
    <scope>NUCLEOTIDE SEQUENCE [LARGE SCALE GENOMIC DNA]</scope>
    <source>
        <strain evidence="4">cv. Darmor-bzh</strain>
    </source>
</reference>
<dbReference type="STRING" id="3708.A0A078GQD1"/>
<proteinExistence type="predicted"/>
<keyword evidence="4" id="KW-1185">Reference proteome</keyword>
<evidence type="ECO:0000313" key="4">
    <source>
        <dbReference type="Proteomes" id="UP000028999"/>
    </source>
</evidence>
<feature type="domain" description="BCAS3" evidence="2">
    <location>
        <begin position="8"/>
        <end position="149"/>
    </location>
</feature>
<dbReference type="Proteomes" id="UP000028999">
    <property type="component" value="Unassembled WGS sequence"/>
</dbReference>
<dbReference type="Gramene" id="CDY28755">
    <property type="protein sequence ID" value="CDY28755"/>
    <property type="gene ID" value="GSBRNA2T00041398001"/>
</dbReference>
<protein>
    <submittedName>
        <fullName evidence="3">BnaA02g09470D protein</fullName>
    </submittedName>
</protein>
<accession>A0A078GQD1</accession>
<organism evidence="3 4">
    <name type="scientific">Brassica napus</name>
    <name type="common">Rape</name>
    <dbReference type="NCBI Taxonomy" id="3708"/>
    <lineage>
        <taxon>Eukaryota</taxon>
        <taxon>Viridiplantae</taxon>
        <taxon>Streptophyta</taxon>
        <taxon>Embryophyta</taxon>
        <taxon>Tracheophyta</taxon>
        <taxon>Spermatophyta</taxon>
        <taxon>Magnoliopsida</taxon>
        <taxon>eudicotyledons</taxon>
        <taxon>Gunneridae</taxon>
        <taxon>Pentapetalae</taxon>
        <taxon>rosids</taxon>
        <taxon>malvids</taxon>
        <taxon>Brassicales</taxon>
        <taxon>Brassicaceae</taxon>
        <taxon>Brassiceae</taxon>
        <taxon>Brassica</taxon>
    </lineage>
</organism>
<dbReference type="PaxDb" id="3708-A0A078GQD1"/>
<dbReference type="InterPro" id="IPR045142">
    <property type="entry name" value="BCAS3-like"/>
</dbReference>
<dbReference type="Pfam" id="PF12490">
    <property type="entry name" value="BCAS3"/>
    <property type="match status" value="1"/>
</dbReference>
<dbReference type="PANTHER" id="PTHR13268">
    <property type="entry name" value="BREAST CARCINOMA AMPLIFIED SEQUENCE 3"/>
    <property type="match status" value="1"/>
</dbReference>
<name>A0A078GQD1_BRANA</name>